<feature type="region of interest" description="Disordered" evidence="1">
    <location>
        <begin position="73"/>
        <end position="179"/>
    </location>
</feature>
<evidence type="ECO:0000313" key="2">
    <source>
        <dbReference type="Ensembl" id="ENSCINP00000031467.1"/>
    </source>
</evidence>
<feature type="compositionally biased region" description="Basic and acidic residues" evidence="1">
    <location>
        <begin position="130"/>
        <end position="146"/>
    </location>
</feature>
<protein>
    <submittedName>
        <fullName evidence="2">Uncharacterized protein</fullName>
    </submittedName>
</protein>
<dbReference type="OMA" id="NVACEDN"/>
<dbReference type="InParanoid" id="H2XP84"/>
<evidence type="ECO:0000313" key="3">
    <source>
        <dbReference type="Proteomes" id="UP000008144"/>
    </source>
</evidence>
<reference evidence="2" key="3">
    <citation type="submission" date="2025-09" db="UniProtKB">
        <authorList>
            <consortium name="Ensembl"/>
        </authorList>
    </citation>
    <scope>IDENTIFICATION</scope>
</reference>
<keyword evidence="3" id="KW-1185">Reference proteome</keyword>
<feature type="region of interest" description="Disordered" evidence="1">
    <location>
        <begin position="1"/>
        <end position="45"/>
    </location>
</feature>
<proteinExistence type="predicted"/>
<evidence type="ECO:0000256" key="1">
    <source>
        <dbReference type="SAM" id="MobiDB-lite"/>
    </source>
</evidence>
<dbReference type="AlphaFoldDB" id="H2XP84"/>
<organism evidence="2 3">
    <name type="scientific">Ciona intestinalis</name>
    <name type="common">Transparent sea squirt</name>
    <name type="synonym">Ascidia intestinalis</name>
    <dbReference type="NCBI Taxonomy" id="7719"/>
    <lineage>
        <taxon>Eukaryota</taxon>
        <taxon>Metazoa</taxon>
        <taxon>Chordata</taxon>
        <taxon>Tunicata</taxon>
        <taxon>Ascidiacea</taxon>
        <taxon>Phlebobranchia</taxon>
        <taxon>Cionidae</taxon>
        <taxon>Ciona</taxon>
    </lineage>
</organism>
<dbReference type="Ensembl" id="ENSCINT00000036359.1">
    <property type="protein sequence ID" value="ENSCINP00000031467.1"/>
    <property type="gene ID" value="ENSCING00000020038.1"/>
</dbReference>
<name>H2XP84_CIOIN</name>
<reference evidence="3" key="1">
    <citation type="journal article" date="2002" name="Science">
        <title>The draft genome of Ciona intestinalis: insights into chordate and vertebrate origins.</title>
        <authorList>
            <person name="Dehal P."/>
            <person name="Satou Y."/>
            <person name="Campbell R.K."/>
            <person name="Chapman J."/>
            <person name="Degnan B."/>
            <person name="De Tomaso A."/>
            <person name="Davidson B."/>
            <person name="Di Gregorio A."/>
            <person name="Gelpke M."/>
            <person name="Goodstein D.M."/>
            <person name="Harafuji N."/>
            <person name="Hastings K.E."/>
            <person name="Ho I."/>
            <person name="Hotta K."/>
            <person name="Huang W."/>
            <person name="Kawashima T."/>
            <person name="Lemaire P."/>
            <person name="Martinez D."/>
            <person name="Meinertzhagen I.A."/>
            <person name="Necula S."/>
            <person name="Nonaka M."/>
            <person name="Putnam N."/>
            <person name="Rash S."/>
            <person name="Saiga H."/>
            <person name="Satake M."/>
            <person name="Terry A."/>
            <person name="Yamada L."/>
            <person name="Wang H.G."/>
            <person name="Awazu S."/>
            <person name="Azumi K."/>
            <person name="Boore J."/>
            <person name="Branno M."/>
            <person name="Chin-Bow S."/>
            <person name="DeSantis R."/>
            <person name="Doyle S."/>
            <person name="Francino P."/>
            <person name="Keys D.N."/>
            <person name="Haga S."/>
            <person name="Hayashi H."/>
            <person name="Hino K."/>
            <person name="Imai K.S."/>
            <person name="Inaba K."/>
            <person name="Kano S."/>
            <person name="Kobayashi K."/>
            <person name="Kobayashi M."/>
            <person name="Lee B.I."/>
            <person name="Makabe K.W."/>
            <person name="Manohar C."/>
            <person name="Matassi G."/>
            <person name="Medina M."/>
            <person name="Mochizuki Y."/>
            <person name="Mount S."/>
            <person name="Morishita T."/>
            <person name="Miura S."/>
            <person name="Nakayama A."/>
            <person name="Nishizaka S."/>
            <person name="Nomoto H."/>
            <person name="Ohta F."/>
            <person name="Oishi K."/>
            <person name="Rigoutsos I."/>
            <person name="Sano M."/>
            <person name="Sasaki A."/>
            <person name="Sasakura Y."/>
            <person name="Shoguchi E."/>
            <person name="Shin-i T."/>
            <person name="Spagnuolo A."/>
            <person name="Stainier D."/>
            <person name="Suzuki M.M."/>
            <person name="Tassy O."/>
            <person name="Takatori N."/>
            <person name="Tokuoka M."/>
            <person name="Yagi K."/>
            <person name="Yoshizaki F."/>
            <person name="Wada S."/>
            <person name="Zhang C."/>
            <person name="Hyatt P.D."/>
            <person name="Larimer F."/>
            <person name="Detter C."/>
            <person name="Doggett N."/>
            <person name="Glavina T."/>
            <person name="Hawkins T."/>
            <person name="Richardson P."/>
            <person name="Lucas S."/>
            <person name="Kohara Y."/>
            <person name="Levine M."/>
            <person name="Satoh N."/>
            <person name="Rokhsar D.S."/>
        </authorList>
    </citation>
    <scope>NUCLEOTIDE SEQUENCE [LARGE SCALE GENOMIC DNA]</scope>
</reference>
<accession>H2XP84</accession>
<dbReference type="Proteomes" id="UP000008144">
    <property type="component" value="Unassembled WGS sequence"/>
</dbReference>
<reference evidence="2" key="2">
    <citation type="submission" date="2025-08" db="UniProtKB">
        <authorList>
            <consortium name="Ensembl"/>
        </authorList>
    </citation>
    <scope>IDENTIFICATION</scope>
</reference>
<dbReference type="HOGENOM" id="CLU_129048_0_0_1"/>
<sequence length="179" mass="19910">MVFASANRHNKLFRSRSESSLSEPSLPDDHPVTSPRPPPAVQLPDDVNVACEDNQDFDLNRRLLDIASLSVPKVSRPKSWSPDEGRTCYNPSHAQHDNLLDRTTNMGGGDSIYPQNTSEPGEILIAPSGDQDRKAKANQRREDFKRAHSRRHTEATATARGPTMQLDDLAQSEDSVFVH</sequence>
<dbReference type="GeneTree" id="ENSGT00660000097336"/>